<proteinExistence type="predicted"/>
<name>A0ABD5YVS6_9EURY</name>
<comment type="caution">
    <text evidence="1">The sequence shown here is derived from an EMBL/GenBank/DDBJ whole genome shotgun (WGS) entry which is preliminary data.</text>
</comment>
<dbReference type="Proteomes" id="UP001596417">
    <property type="component" value="Unassembled WGS sequence"/>
</dbReference>
<keyword evidence="2" id="KW-1185">Reference proteome</keyword>
<protein>
    <submittedName>
        <fullName evidence="1">Uncharacterized protein</fullName>
    </submittedName>
</protein>
<accession>A0ABD5YVS6</accession>
<dbReference type="AlphaFoldDB" id="A0ABD5YVS6"/>
<organism evidence="1 2">
    <name type="scientific">Halocatena marina</name>
    <dbReference type="NCBI Taxonomy" id="2934937"/>
    <lineage>
        <taxon>Archaea</taxon>
        <taxon>Methanobacteriati</taxon>
        <taxon>Methanobacteriota</taxon>
        <taxon>Stenosarchaea group</taxon>
        <taxon>Halobacteria</taxon>
        <taxon>Halobacteriales</taxon>
        <taxon>Natronomonadaceae</taxon>
        <taxon>Halocatena</taxon>
    </lineage>
</organism>
<evidence type="ECO:0000313" key="2">
    <source>
        <dbReference type="Proteomes" id="UP001596417"/>
    </source>
</evidence>
<dbReference type="EMBL" id="JBHTAX010000008">
    <property type="protein sequence ID" value="MFC7193344.1"/>
    <property type="molecule type" value="Genomic_DNA"/>
</dbReference>
<evidence type="ECO:0000313" key="1">
    <source>
        <dbReference type="EMBL" id="MFC7193344.1"/>
    </source>
</evidence>
<sequence length="65" mass="7308">MNQTTRIRNEDVPVICFDAETGPVRMGHVRRLADEMSASYYRLDELEPSGLSAAVQAVFRGLYGF</sequence>
<reference evidence="1 2" key="1">
    <citation type="journal article" date="2019" name="Int. J. Syst. Evol. Microbiol.">
        <title>The Global Catalogue of Microorganisms (GCM) 10K type strain sequencing project: providing services to taxonomists for standard genome sequencing and annotation.</title>
        <authorList>
            <consortium name="The Broad Institute Genomics Platform"/>
            <consortium name="The Broad Institute Genome Sequencing Center for Infectious Disease"/>
            <person name="Wu L."/>
            <person name="Ma J."/>
        </authorList>
    </citation>
    <scope>NUCLEOTIDE SEQUENCE [LARGE SCALE GENOMIC DNA]</scope>
    <source>
        <strain evidence="1 2">RDMS1</strain>
    </source>
</reference>
<gene>
    <name evidence="1" type="ORF">ACFQL7_28490</name>
</gene>
<dbReference type="RefSeq" id="WP_248910977.1">
    <property type="nucleotide sequence ID" value="NZ_JALLPK010000005.1"/>
</dbReference>